<keyword evidence="1" id="KW-0472">Membrane</keyword>
<evidence type="ECO:0000313" key="3">
    <source>
        <dbReference type="Proteomes" id="UP000053447"/>
    </source>
</evidence>
<sequence length="238" mass="27814">MWSNTVNIKNISTDLSEEEVCREENKRKKNILVTNMCFNWSRQEDGTQEMRIKFDSRKAKASALLLDGTELKGSKLSVEENGLRNIEGYIGILMFYIVITLNCVRTYISQHSVRLTKYLSYGYVFADKLLQKGIELDRKYKISERLYLIMQVALKKVKAINNRYAIDQKIKKIDSKYNILNTVQGKIYAIARYFQLIMNTKTGNKIHIFFTKCCRKCRGIHEEALRLANLKQTKIKQT</sequence>
<comment type="caution">
    <text evidence="2">The sequence shown here is derived from an EMBL/GenBank/DDBJ whole genome shotgun (WGS) entry which is preliminary data.</text>
</comment>
<accession>A0A0W4ZJR0</accession>
<dbReference type="OrthoDB" id="7763451at2759"/>
<keyword evidence="1" id="KW-0812">Transmembrane</keyword>
<protein>
    <recommendedName>
        <fullName evidence="4">RRM domain-containing protein</fullName>
    </recommendedName>
</protein>
<dbReference type="RefSeq" id="XP_018228933.1">
    <property type="nucleotide sequence ID" value="XM_018374711.1"/>
</dbReference>
<proteinExistence type="predicted"/>
<dbReference type="VEuPathDB" id="FungiDB:T551_02448"/>
<keyword evidence="3" id="KW-1185">Reference proteome</keyword>
<dbReference type="Proteomes" id="UP000053447">
    <property type="component" value="Unassembled WGS sequence"/>
</dbReference>
<dbReference type="GeneID" id="28940966"/>
<dbReference type="STRING" id="1408657.A0A0W4ZJR0"/>
<feature type="transmembrane region" description="Helical" evidence="1">
    <location>
        <begin position="88"/>
        <end position="108"/>
    </location>
</feature>
<dbReference type="AlphaFoldDB" id="A0A0W4ZJR0"/>
<evidence type="ECO:0000313" key="2">
    <source>
        <dbReference type="EMBL" id="KTW28598.1"/>
    </source>
</evidence>
<gene>
    <name evidence="2" type="ORF">T551_02448</name>
</gene>
<evidence type="ECO:0008006" key="4">
    <source>
        <dbReference type="Google" id="ProtNLM"/>
    </source>
</evidence>
<dbReference type="EMBL" id="LFWA01000011">
    <property type="protein sequence ID" value="KTW28598.1"/>
    <property type="molecule type" value="Genomic_DNA"/>
</dbReference>
<reference evidence="3" key="1">
    <citation type="journal article" date="2016" name="Nat. Commun.">
        <title>Genome analysis of three Pneumocystis species reveals adaptation mechanisms to life exclusively in mammalian hosts.</title>
        <authorList>
            <person name="Ma L."/>
            <person name="Chen Z."/>
            <person name="Huang D.W."/>
            <person name="Kutty G."/>
            <person name="Ishihara M."/>
            <person name="Wang H."/>
            <person name="Abouelleil A."/>
            <person name="Bishop L."/>
            <person name="Davey E."/>
            <person name="Deng R."/>
            <person name="Deng X."/>
            <person name="Fan L."/>
            <person name="Fantoni G."/>
            <person name="Fitzgerald M."/>
            <person name="Gogineni E."/>
            <person name="Goldberg J.M."/>
            <person name="Handley G."/>
            <person name="Hu X."/>
            <person name="Huber C."/>
            <person name="Jiao X."/>
            <person name="Jones K."/>
            <person name="Levin J.Z."/>
            <person name="Liu Y."/>
            <person name="Macdonald P."/>
            <person name="Melnikov A."/>
            <person name="Raley C."/>
            <person name="Sassi M."/>
            <person name="Sherman B.T."/>
            <person name="Song X."/>
            <person name="Sykes S."/>
            <person name="Tran B."/>
            <person name="Walsh L."/>
            <person name="Xia Y."/>
            <person name="Yang J."/>
            <person name="Young S."/>
            <person name="Zeng Q."/>
            <person name="Zheng X."/>
            <person name="Stephens R."/>
            <person name="Nusbaum C."/>
            <person name="Birren B.W."/>
            <person name="Azadi P."/>
            <person name="Lempicki R.A."/>
            <person name="Cuomo C.A."/>
            <person name="Kovacs J.A."/>
        </authorList>
    </citation>
    <scope>NUCLEOTIDE SEQUENCE [LARGE SCALE GENOMIC DNA]</scope>
    <source>
        <strain evidence="3">RU7</strain>
    </source>
</reference>
<keyword evidence="1" id="KW-1133">Transmembrane helix</keyword>
<evidence type="ECO:0000256" key="1">
    <source>
        <dbReference type="SAM" id="Phobius"/>
    </source>
</evidence>
<name>A0A0W4ZJR0_PNEJ7</name>
<organism evidence="2 3">
    <name type="scientific">Pneumocystis jirovecii (strain RU7)</name>
    <name type="common">Human pneumocystis pneumonia agent</name>
    <dbReference type="NCBI Taxonomy" id="1408657"/>
    <lineage>
        <taxon>Eukaryota</taxon>
        <taxon>Fungi</taxon>
        <taxon>Dikarya</taxon>
        <taxon>Ascomycota</taxon>
        <taxon>Taphrinomycotina</taxon>
        <taxon>Pneumocystomycetes</taxon>
        <taxon>Pneumocystaceae</taxon>
        <taxon>Pneumocystis</taxon>
    </lineage>
</organism>
<dbReference type="eggNOG" id="ENOG502S19D">
    <property type="taxonomic scope" value="Eukaryota"/>
</dbReference>